<sequence>MSTHESASPSPAPPGSTPPPAGESQPGEQSANTTTQTPSDQQQGGNPSPFAAPAVEECLQAVQRFRGGEYSREEAIYRVFDALGNSNQPTAIIFQAARPYIEMLDSVLAQQRGAEERGRVVAGAHLPGPTDYEAEPQPEVRTASSAVAHKRHRAELDDSDDDNEHRGRRRPLDLSSLPWMQNVKAIPLPQSLEDTRGLLVLFSQDPKRWKMYFINEPNCPQFPDSEWTNIILGRPVNLDLVIASMFNVTLEQKHKERLGHVSFSLDDVAPSRVIKSQEDWLSAWKATSDAVAFIFRHRRDELDHYSSYMSTMFTSILEANHARVLCYDKAIRLRTSSRRDVLLTDVYRFNDLHMLWLSPLGAGPSTATTRASGTRPATKPGKKSEACRRWNDGKCPFTATTCNWGHVCLKCGGSHVASTCSQRS</sequence>
<evidence type="ECO:0008006" key="4">
    <source>
        <dbReference type="Google" id="ProtNLM"/>
    </source>
</evidence>
<dbReference type="EMBL" id="SFCI01000818">
    <property type="protein sequence ID" value="TFY77809.1"/>
    <property type="molecule type" value="Genomic_DNA"/>
</dbReference>
<reference evidence="2 3" key="1">
    <citation type="submission" date="2019-02" db="EMBL/GenBank/DDBJ databases">
        <title>Genome sequencing of the rare red list fungi Hericium alpestre (H. flagellum).</title>
        <authorList>
            <person name="Buettner E."/>
            <person name="Kellner H."/>
        </authorList>
    </citation>
    <scope>NUCLEOTIDE SEQUENCE [LARGE SCALE GENOMIC DNA]</scope>
    <source>
        <strain evidence="2 3">DSM 108284</strain>
    </source>
</reference>
<protein>
    <recommendedName>
        <fullName evidence="4">C3H1-type domain-containing protein</fullName>
    </recommendedName>
</protein>
<feature type="compositionally biased region" description="Polar residues" evidence="1">
    <location>
        <begin position="26"/>
        <end position="46"/>
    </location>
</feature>
<evidence type="ECO:0000313" key="2">
    <source>
        <dbReference type="EMBL" id="TFY77809.1"/>
    </source>
</evidence>
<comment type="caution">
    <text evidence="2">The sequence shown here is derived from an EMBL/GenBank/DDBJ whole genome shotgun (WGS) entry which is preliminary data.</text>
</comment>
<dbReference type="OrthoDB" id="2355984at2759"/>
<dbReference type="AlphaFoldDB" id="A0A4Y9ZWC6"/>
<dbReference type="Proteomes" id="UP000298061">
    <property type="component" value="Unassembled WGS sequence"/>
</dbReference>
<evidence type="ECO:0000313" key="3">
    <source>
        <dbReference type="Proteomes" id="UP000298061"/>
    </source>
</evidence>
<keyword evidence="3" id="KW-1185">Reference proteome</keyword>
<evidence type="ECO:0000256" key="1">
    <source>
        <dbReference type="SAM" id="MobiDB-lite"/>
    </source>
</evidence>
<proteinExistence type="predicted"/>
<gene>
    <name evidence="2" type="ORF">EWM64_g6202</name>
</gene>
<accession>A0A4Y9ZWC6</accession>
<feature type="region of interest" description="Disordered" evidence="1">
    <location>
        <begin position="1"/>
        <end position="51"/>
    </location>
</feature>
<feature type="region of interest" description="Disordered" evidence="1">
    <location>
        <begin position="364"/>
        <end position="385"/>
    </location>
</feature>
<organism evidence="2 3">
    <name type="scientific">Hericium alpestre</name>
    <dbReference type="NCBI Taxonomy" id="135208"/>
    <lineage>
        <taxon>Eukaryota</taxon>
        <taxon>Fungi</taxon>
        <taxon>Dikarya</taxon>
        <taxon>Basidiomycota</taxon>
        <taxon>Agaricomycotina</taxon>
        <taxon>Agaricomycetes</taxon>
        <taxon>Russulales</taxon>
        <taxon>Hericiaceae</taxon>
        <taxon>Hericium</taxon>
    </lineage>
</organism>
<name>A0A4Y9ZWC6_9AGAM</name>
<feature type="compositionally biased region" description="Pro residues" evidence="1">
    <location>
        <begin position="10"/>
        <end position="21"/>
    </location>
</feature>
<dbReference type="STRING" id="135208.A0A4Y9ZWC6"/>
<feature type="region of interest" description="Disordered" evidence="1">
    <location>
        <begin position="124"/>
        <end position="173"/>
    </location>
</feature>